<dbReference type="GO" id="GO:0005737">
    <property type="term" value="C:cytoplasm"/>
    <property type="evidence" value="ECO:0007669"/>
    <property type="project" value="UniProtKB-SubCell"/>
</dbReference>
<protein>
    <recommendedName>
        <fullName evidence="13">DNA-binding response regulator</fullName>
    </recommendedName>
</protein>
<dbReference type="Gene3D" id="3.40.50.2300">
    <property type="match status" value="1"/>
</dbReference>
<keyword evidence="4" id="KW-0902">Two-component regulatory system</keyword>
<dbReference type="PROSITE" id="PS50110">
    <property type="entry name" value="RESPONSE_REGULATORY"/>
    <property type="match status" value="1"/>
</dbReference>
<name>A0A329MC21_9BACL</name>
<comment type="caution">
    <text evidence="11">The sequence shown here is derived from an EMBL/GenBank/DDBJ whole genome shotgun (WGS) entry which is preliminary data.</text>
</comment>
<dbReference type="InterPro" id="IPR051552">
    <property type="entry name" value="HptR"/>
</dbReference>
<sequence length="454" mass="51567">MAISMKLPFTANKVKGLLFRSAYRHIKEGLKLFRVMIADDEHVIKNGLKNFIDWDELDCQIVSEASNGLEALEELKTKKIDIVITDIKMPGLNGIELSEAVSKHYPKTKVILLTGFADFSFAQSAIQYGVIDFIIKTNPLDKIQEAIRKAKSFIIQQREADSKIRQLEEVMTNTIPEIKRSFLQDVLHRSIHPADVETKAQSLGINLKHYFILAFDIKTKADTDSYNPDKEEHLITSVIHFLNQSFKDYSPILLIPSNETVILLVSFEEDDYSLHIRDVNRICNELIEISESFMNTVVSVGVSNMHTSLLELHIAYQEAKQALSEQFYTGLQISMIESVTSIVSAKGNDNISIEKVISYIEANYSNDIDLQTLANHVHLNSSYLSRLFKKETGETITEAITRYRIQQAKLLLQNSETKAYVVGMMVGIGDSAYFSNVFKKYTGLSPKDYRAKFR</sequence>
<evidence type="ECO:0000256" key="5">
    <source>
        <dbReference type="ARBA" id="ARBA00023015"/>
    </source>
</evidence>
<evidence type="ECO:0000256" key="1">
    <source>
        <dbReference type="ARBA" id="ARBA00004496"/>
    </source>
</evidence>
<dbReference type="PANTHER" id="PTHR42713:SF3">
    <property type="entry name" value="TRANSCRIPTIONAL REGULATORY PROTEIN HPTR"/>
    <property type="match status" value="1"/>
</dbReference>
<dbReference type="Gene3D" id="1.10.10.60">
    <property type="entry name" value="Homeodomain-like"/>
    <property type="match status" value="2"/>
</dbReference>
<feature type="domain" description="HTH araC/xylS-type" evidence="9">
    <location>
        <begin position="354"/>
        <end position="452"/>
    </location>
</feature>
<keyword evidence="5" id="KW-0805">Transcription regulation</keyword>
<dbReference type="InterPro" id="IPR018060">
    <property type="entry name" value="HTH_AraC"/>
</dbReference>
<evidence type="ECO:0000256" key="4">
    <source>
        <dbReference type="ARBA" id="ARBA00023012"/>
    </source>
</evidence>
<dbReference type="SMART" id="SM00448">
    <property type="entry name" value="REC"/>
    <property type="match status" value="1"/>
</dbReference>
<accession>A0A329MC21</accession>
<evidence type="ECO:0000256" key="8">
    <source>
        <dbReference type="PROSITE-ProRule" id="PRU00169"/>
    </source>
</evidence>
<dbReference type="GO" id="GO:0043565">
    <property type="term" value="F:sequence-specific DNA binding"/>
    <property type="evidence" value="ECO:0007669"/>
    <property type="project" value="InterPro"/>
</dbReference>
<evidence type="ECO:0000313" key="12">
    <source>
        <dbReference type="Proteomes" id="UP000250369"/>
    </source>
</evidence>
<comment type="subcellular location">
    <subcellularLocation>
        <location evidence="1">Cytoplasm</location>
    </subcellularLocation>
</comment>
<evidence type="ECO:0000256" key="3">
    <source>
        <dbReference type="ARBA" id="ARBA00022553"/>
    </source>
</evidence>
<evidence type="ECO:0008006" key="13">
    <source>
        <dbReference type="Google" id="ProtNLM"/>
    </source>
</evidence>
<dbReference type="PANTHER" id="PTHR42713">
    <property type="entry name" value="HISTIDINE KINASE-RELATED"/>
    <property type="match status" value="1"/>
</dbReference>
<dbReference type="CDD" id="cd17536">
    <property type="entry name" value="REC_YesN-like"/>
    <property type="match status" value="1"/>
</dbReference>
<dbReference type="InterPro" id="IPR001789">
    <property type="entry name" value="Sig_transdc_resp-reg_receiver"/>
</dbReference>
<dbReference type="PROSITE" id="PS01124">
    <property type="entry name" value="HTH_ARAC_FAMILY_2"/>
    <property type="match status" value="1"/>
</dbReference>
<dbReference type="Proteomes" id="UP000250369">
    <property type="component" value="Unassembled WGS sequence"/>
</dbReference>
<dbReference type="SUPFAM" id="SSF52172">
    <property type="entry name" value="CheY-like"/>
    <property type="match status" value="1"/>
</dbReference>
<keyword evidence="6" id="KW-0238">DNA-binding</keyword>
<keyword evidence="2" id="KW-0963">Cytoplasm</keyword>
<evidence type="ECO:0000256" key="6">
    <source>
        <dbReference type="ARBA" id="ARBA00023125"/>
    </source>
</evidence>
<proteinExistence type="predicted"/>
<dbReference type="Pfam" id="PF12833">
    <property type="entry name" value="HTH_18"/>
    <property type="match status" value="1"/>
</dbReference>
<dbReference type="Pfam" id="PF17853">
    <property type="entry name" value="GGDEF_2"/>
    <property type="match status" value="1"/>
</dbReference>
<dbReference type="InterPro" id="IPR009057">
    <property type="entry name" value="Homeodomain-like_sf"/>
</dbReference>
<dbReference type="InterPro" id="IPR011006">
    <property type="entry name" value="CheY-like_superfamily"/>
</dbReference>
<feature type="domain" description="Response regulatory" evidence="10">
    <location>
        <begin position="34"/>
        <end position="151"/>
    </location>
</feature>
<gene>
    <name evidence="11" type="ORF">DQG23_28060</name>
</gene>
<dbReference type="GO" id="GO:0003700">
    <property type="term" value="F:DNA-binding transcription factor activity"/>
    <property type="evidence" value="ECO:0007669"/>
    <property type="project" value="InterPro"/>
</dbReference>
<keyword evidence="3 8" id="KW-0597">Phosphoprotein</keyword>
<feature type="modified residue" description="4-aspartylphosphate" evidence="8">
    <location>
        <position position="86"/>
    </location>
</feature>
<dbReference type="SUPFAM" id="SSF46689">
    <property type="entry name" value="Homeodomain-like"/>
    <property type="match status" value="2"/>
</dbReference>
<evidence type="ECO:0000256" key="7">
    <source>
        <dbReference type="ARBA" id="ARBA00023163"/>
    </source>
</evidence>
<dbReference type="EMBL" id="QMFB01000020">
    <property type="protein sequence ID" value="RAV16696.1"/>
    <property type="molecule type" value="Genomic_DNA"/>
</dbReference>
<keyword evidence="12" id="KW-1185">Reference proteome</keyword>
<dbReference type="Pfam" id="PF00072">
    <property type="entry name" value="Response_reg"/>
    <property type="match status" value="1"/>
</dbReference>
<dbReference type="InterPro" id="IPR041522">
    <property type="entry name" value="CdaR_GGDEF"/>
</dbReference>
<dbReference type="SMART" id="SM00342">
    <property type="entry name" value="HTH_ARAC"/>
    <property type="match status" value="1"/>
</dbReference>
<evidence type="ECO:0000256" key="2">
    <source>
        <dbReference type="ARBA" id="ARBA00022490"/>
    </source>
</evidence>
<evidence type="ECO:0000259" key="9">
    <source>
        <dbReference type="PROSITE" id="PS01124"/>
    </source>
</evidence>
<dbReference type="AlphaFoldDB" id="A0A329MC21"/>
<evidence type="ECO:0000313" key="11">
    <source>
        <dbReference type="EMBL" id="RAV16696.1"/>
    </source>
</evidence>
<keyword evidence="7" id="KW-0804">Transcription</keyword>
<reference evidence="11 12" key="1">
    <citation type="journal article" date="2009" name="Int. J. Syst. Evol. Microbiol.">
        <title>Paenibacillus contaminans sp. nov., isolated from a contaminated laboratory plate.</title>
        <authorList>
            <person name="Chou J.H."/>
            <person name="Lee J.H."/>
            <person name="Lin M.C."/>
            <person name="Chang P.S."/>
            <person name="Arun A.B."/>
            <person name="Young C.C."/>
            <person name="Chen W.M."/>
        </authorList>
    </citation>
    <scope>NUCLEOTIDE SEQUENCE [LARGE SCALE GENOMIC DNA]</scope>
    <source>
        <strain evidence="11 12">CKOBP-6</strain>
    </source>
</reference>
<evidence type="ECO:0000259" key="10">
    <source>
        <dbReference type="PROSITE" id="PS50110"/>
    </source>
</evidence>
<organism evidence="11 12">
    <name type="scientific">Paenibacillus contaminans</name>
    <dbReference type="NCBI Taxonomy" id="450362"/>
    <lineage>
        <taxon>Bacteria</taxon>
        <taxon>Bacillati</taxon>
        <taxon>Bacillota</taxon>
        <taxon>Bacilli</taxon>
        <taxon>Bacillales</taxon>
        <taxon>Paenibacillaceae</taxon>
        <taxon>Paenibacillus</taxon>
    </lineage>
</organism>
<dbReference type="GO" id="GO:0000160">
    <property type="term" value="P:phosphorelay signal transduction system"/>
    <property type="evidence" value="ECO:0007669"/>
    <property type="project" value="UniProtKB-KW"/>
</dbReference>